<evidence type="ECO:0000313" key="2">
    <source>
        <dbReference type="EMBL" id="KAK8081193.1"/>
    </source>
</evidence>
<feature type="compositionally biased region" description="Polar residues" evidence="1">
    <location>
        <begin position="196"/>
        <end position="205"/>
    </location>
</feature>
<evidence type="ECO:0000256" key="1">
    <source>
        <dbReference type="SAM" id="MobiDB-lite"/>
    </source>
</evidence>
<dbReference type="RefSeq" id="XP_066668668.1">
    <property type="nucleotide sequence ID" value="XM_066813326.1"/>
</dbReference>
<gene>
    <name evidence="2" type="ORF">PG997_009011</name>
</gene>
<comment type="caution">
    <text evidence="2">The sequence shown here is derived from an EMBL/GenBank/DDBJ whole genome shotgun (WGS) entry which is preliminary data.</text>
</comment>
<dbReference type="EMBL" id="JAQQWN010000006">
    <property type="protein sequence ID" value="KAK8081193.1"/>
    <property type="molecule type" value="Genomic_DNA"/>
</dbReference>
<evidence type="ECO:0000313" key="3">
    <source>
        <dbReference type="Proteomes" id="UP001433268"/>
    </source>
</evidence>
<feature type="region of interest" description="Disordered" evidence="1">
    <location>
        <begin position="147"/>
        <end position="238"/>
    </location>
</feature>
<dbReference type="GeneID" id="92046386"/>
<keyword evidence="3" id="KW-1185">Reference proteome</keyword>
<sequence>MPEQSYTLLLDASESREQSTRLFQDVTQRLAAWQDVWERVARERGIKSLKYIRDADNSDIANDASPIIKTTFDASRGYYDADTEFAKYSDRDIEDVRFIMQTELLDSFDPVSREVTRPDRWSAPEPLLPSYKGLLAETILPEFFQDQDWSRVDEYDSGESESEDGSEENADDDADNDDEEEAATQEQDDNGLAQDLQVSASTVGVNSDGGAADQMQQLSDQLSADESDDEMVHSDHSG</sequence>
<feature type="compositionally biased region" description="Acidic residues" evidence="1">
    <location>
        <begin position="155"/>
        <end position="189"/>
    </location>
</feature>
<proteinExistence type="predicted"/>
<dbReference type="Proteomes" id="UP001433268">
    <property type="component" value="Unassembled WGS sequence"/>
</dbReference>
<reference evidence="2 3" key="1">
    <citation type="submission" date="2023-01" db="EMBL/GenBank/DDBJ databases">
        <title>Analysis of 21 Apiospora genomes using comparative genomics revels a genus with tremendous synthesis potential of carbohydrate active enzymes and secondary metabolites.</title>
        <authorList>
            <person name="Sorensen T."/>
        </authorList>
    </citation>
    <scope>NUCLEOTIDE SEQUENCE [LARGE SCALE GENOMIC DNA]</scope>
    <source>
        <strain evidence="2 3">CBS 114990</strain>
    </source>
</reference>
<name>A0ABR1WCF6_9PEZI</name>
<organism evidence="2 3">
    <name type="scientific">Apiospora hydei</name>
    <dbReference type="NCBI Taxonomy" id="1337664"/>
    <lineage>
        <taxon>Eukaryota</taxon>
        <taxon>Fungi</taxon>
        <taxon>Dikarya</taxon>
        <taxon>Ascomycota</taxon>
        <taxon>Pezizomycotina</taxon>
        <taxon>Sordariomycetes</taxon>
        <taxon>Xylariomycetidae</taxon>
        <taxon>Amphisphaeriales</taxon>
        <taxon>Apiosporaceae</taxon>
        <taxon>Apiospora</taxon>
    </lineage>
</organism>
<accession>A0ABR1WCF6</accession>
<protein>
    <submittedName>
        <fullName evidence="2">Uncharacterized protein</fullName>
    </submittedName>
</protein>